<dbReference type="Proteomes" id="UP000198862">
    <property type="component" value="Unassembled WGS sequence"/>
</dbReference>
<dbReference type="InterPro" id="IPR029063">
    <property type="entry name" value="SAM-dependent_MTases_sf"/>
</dbReference>
<dbReference type="Pfam" id="PF01564">
    <property type="entry name" value="Spermine_synth"/>
    <property type="match status" value="1"/>
</dbReference>
<dbReference type="OrthoDB" id="5763385at2"/>
<evidence type="ECO:0000256" key="1">
    <source>
        <dbReference type="ARBA" id="ARBA00023066"/>
    </source>
</evidence>
<dbReference type="SUPFAM" id="SSF53335">
    <property type="entry name" value="S-adenosyl-L-methionine-dependent methyltransferases"/>
    <property type="match status" value="1"/>
</dbReference>
<dbReference type="RefSeq" id="WP_091989260.1">
    <property type="nucleotide sequence ID" value="NZ_FOLO01000048.1"/>
</dbReference>
<dbReference type="Gene3D" id="3.40.50.150">
    <property type="entry name" value="Vaccinia Virus protein VP39"/>
    <property type="match status" value="1"/>
</dbReference>
<dbReference type="GO" id="GO:0004766">
    <property type="term" value="F:spermidine synthase activity"/>
    <property type="evidence" value="ECO:0007669"/>
    <property type="project" value="TreeGrafter"/>
</dbReference>
<dbReference type="AlphaFoldDB" id="A0A1I1RMK8"/>
<dbReference type="PANTHER" id="PTHR11558:SF11">
    <property type="entry name" value="SPERMIDINE SYNTHASE"/>
    <property type="match status" value="1"/>
</dbReference>
<dbReference type="PANTHER" id="PTHR11558">
    <property type="entry name" value="SPERMIDINE/SPERMINE SYNTHASE"/>
    <property type="match status" value="1"/>
</dbReference>
<keyword evidence="1" id="KW-0745">Spermidine biosynthesis</keyword>
<dbReference type="InterPro" id="IPR001045">
    <property type="entry name" value="Spermi_synthase"/>
</dbReference>
<evidence type="ECO:0000313" key="2">
    <source>
        <dbReference type="EMBL" id="SFD31650.1"/>
    </source>
</evidence>
<gene>
    <name evidence="2" type="ORF">SAMN02745724_04177</name>
</gene>
<reference evidence="2 3" key="1">
    <citation type="submission" date="2016-10" db="EMBL/GenBank/DDBJ databases">
        <authorList>
            <person name="de Groot N.N."/>
        </authorList>
    </citation>
    <scope>NUCLEOTIDE SEQUENCE [LARGE SCALE GENOMIC DNA]</scope>
    <source>
        <strain evidence="2 3">DSM 6059</strain>
    </source>
</reference>
<dbReference type="GO" id="GO:0008295">
    <property type="term" value="P:spermidine biosynthetic process"/>
    <property type="evidence" value="ECO:0007669"/>
    <property type="project" value="UniProtKB-KW"/>
</dbReference>
<name>A0A1I1RMK8_9GAMM</name>
<dbReference type="NCBIfam" id="NF037959">
    <property type="entry name" value="MFS_SpdSyn"/>
    <property type="match status" value="1"/>
</dbReference>
<dbReference type="STRING" id="1123010.SAMN02745724_04177"/>
<sequence length="229" mass="26815">MDYIKAKTGVISHNFIKHCNDIGHVLYWHKQYGQNVQVRQYKQLRWLLIDHILQSVIEKDNPEHLLFPHLKSLSNIWRPLTIPGSVLELGLGAGAVRNYLQLHYPNAQITTVEKNSEIIHCYKKYFGGFAASNLHCEDATTELKNKSTFDWVIIDLFSKTDPPIFLFKQEFYDDIYHILNTNGWVFINFVAEHESQLIQLKKILKTVFGKTPKHKKIAEYSNHLLWLQI</sequence>
<evidence type="ECO:0000313" key="3">
    <source>
        <dbReference type="Proteomes" id="UP000198862"/>
    </source>
</evidence>
<protein>
    <submittedName>
        <fullName evidence="2">Spermine/spermidine synthase</fullName>
    </submittedName>
</protein>
<dbReference type="GO" id="GO:0005829">
    <property type="term" value="C:cytosol"/>
    <property type="evidence" value="ECO:0007669"/>
    <property type="project" value="TreeGrafter"/>
</dbReference>
<organism evidence="2 3">
    <name type="scientific">Pseudoalteromonas denitrificans DSM 6059</name>
    <dbReference type="NCBI Taxonomy" id="1123010"/>
    <lineage>
        <taxon>Bacteria</taxon>
        <taxon>Pseudomonadati</taxon>
        <taxon>Pseudomonadota</taxon>
        <taxon>Gammaproteobacteria</taxon>
        <taxon>Alteromonadales</taxon>
        <taxon>Pseudoalteromonadaceae</taxon>
        <taxon>Pseudoalteromonas</taxon>
    </lineage>
</organism>
<dbReference type="EMBL" id="FOLO01000048">
    <property type="protein sequence ID" value="SFD31650.1"/>
    <property type="molecule type" value="Genomic_DNA"/>
</dbReference>
<keyword evidence="3" id="KW-1185">Reference proteome</keyword>
<proteinExistence type="predicted"/>
<accession>A0A1I1RMK8</accession>